<dbReference type="GO" id="GO:0006431">
    <property type="term" value="P:methionyl-tRNA aminoacylation"/>
    <property type="evidence" value="ECO:0007669"/>
    <property type="project" value="UniProtKB-UniRule"/>
</dbReference>
<proteinExistence type="inferred from homology"/>
<dbReference type="NCBIfam" id="TIGR00398">
    <property type="entry name" value="metG"/>
    <property type="match status" value="1"/>
</dbReference>
<dbReference type="Gene3D" id="2.40.50.140">
    <property type="entry name" value="Nucleic acid-binding proteins"/>
    <property type="match status" value="1"/>
</dbReference>
<feature type="short sequence motif" description="'HIGH' region" evidence="16">
    <location>
        <begin position="12"/>
        <end position="22"/>
    </location>
</feature>
<comment type="caution">
    <text evidence="18">The sequence shown here is derived from an EMBL/GenBank/DDBJ whole genome shotgun (WGS) entry which is preliminary data.</text>
</comment>
<keyword evidence="10 16" id="KW-0862">Zinc</keyword>
<dbReference type="PANTHER" id="PTHR45765:SF1">
    <property type="entry name" value="METHIONINE--TRNA LIGASE, CYTOPLASMIC"/>
    <property type="match status" value="1"/>
</dbReference>
<dbReference type="NCBIfam" id="TIGR00399">
    <property type="entry name" value="metG_C_term"/>
    <property type="match status" value="1"/>
</dbReference>
<protein>
    <recommendedName>
        <fullName evidence="16">Methionine--tRNA ligase</fullName>
        <ecNumber evidence="16">6.1.1.10</ecNumber>
    </recommendedName>
    <alternativeName>
        <fullName evidence="16">Methionyl-tRNA synthetase</fullName>
        <shortName evidence="16">MetRS</shortName>
    </alternativeName>
</protein>
<dbReference type="GO" id="GO:0005524">
    <property type="term" value="F:ATP binding"/>
    <property type="evidence" value="ECO:0007669"/>
    <property type="project" value="UniProtKB-UniRule"/>
</dbReference>
<comment type="cofactor">
    <cofactor evidence="16">
        <name>Zn(2+)</name>
        <dbReference type="ChEBI" id="CHEBI:29105"/>
    </cofactor>
    <text evidence="16">Binds 1 zinc ion per subunit.</text>
</comment>
<evidence type="ECO:0000256" key="14">
    <source>
        <dbReference type="ARBA" id="ARBA00023146"/>
    </source>
</evidence>
<dbReference type="InterPro" id="IPR012340">
    <property type="entry name" value="NA-bd_OB-fold"/>
</dbReference>
<keyword evidence="19" id="KW-1185">Reference proteome</keyword>
<evidence type="ECO:0000256" key="11">
    <source>
        <dbReference type="ARBA" id="ARBA00022840"/>
    </source>
</evidence>
<evidence type="ECO:0000256" key="1">
    <source>
        <dbReference type="ARBA" id="ARBA00003314"/>
    </source>
</evidence>
<dbReference type="Pfam" id="PF09334">
    <property type="entry name" value="tRNA-synt_1g"/>
    <property type="match status" value="1"/>
</dbReference>
<dbReference type="Pfam" id="PF01588">
    <property type="entry name" value="tRNA_bind"/>
    <property type="match status" value="1"/>
</dbReference>
<dbReference type="InterPro" id="IPR014729">
    <property type="entry name" value="Rossmann-like_a/b/a_fold"/>
</dbReference>
<evidence type="ECO:0000256" key="9">
    <source>
        <dbReference type="ARBA" id="ARBA00022741"/>
    </source>
</evidence>
<dbReference type="InterPro" id="IPR004495">
    <property type="entry name" value="Met-tRNA-synth_bsu_C"/>
</dbReference>
<dbReference type="InterPro" id="IPR029038">
    <property type="entry name" value="MetRS_Zn"/>
</dbReference>
<evidence type="ECO:0000313" key="19">
    <source>
        <dbReference type="Proteomes" id="UP000234328"/>
    </source>
</evidence>
<dbReference type="FunFam" id="2.20.28.20:FF:000001">
    <property type="entry name" value="Methionine--tRNA ligase"/>
    <property type="match status" value="1"/>
</dbReference>
<reference evidence="18 19" key="1">
    <citation type="submission" date="2017-10" db="EMBL/GenBank/DDBJ databases">
        <title>Two draft genome sequences of Pusillimonas sp. strains isolated from a nitrate- and radionuclide-contaminated groundwater in Russia.</title>
        <authorList>
            <person name="Grouzdev D.S."/>
            <person name="Tourova T.P."/>
            <person name="Goeva M.A."/>
            <person name="Babich T.L."/>
            <person name="Sokolova D.S."/>
            <person name="Abdullin R."/>
            <person name="Poltaraus A.B."/>
            <person name="Toshchakov S.V."/>
            <person name="Nazina T.N."/>
        </authorList>
    </citation>
    <scope>NUCLEOTIDE SEQUENCE [LARGE SCALE GENOMIC DNA]</scope>
    <source>
        <strain evidence="18 19">JR1/69-2-13</strain>
    </source>
</reference>
<dbReference type="Gene3D" id="2.20.28.20">
    <property type="entry name" value="Methionyl-tRNA synthetase, Zn-domain"/>
    <property type="match status" value="1"/>
</dbReference>
<dbReference type="GO" id="GO:0004825">
    <property type="term" value="F:methionine-tRNA ligase activity"/>
    <property type="evidence" value="ECO:0007669"/>
    <property type="project" value="UniProtKB-UniRule"/>
</dbReference>
<dbReference type="PANTHER" id="PTHR45765">
    <property type="entry name" value="METHIONINE--TRNA LIGASE"/>
    <property type="match status" value="1"/>
</dbReference>
<dbReference type="Proteomes" id="UP000234328">
    <property type="component" value="Unassembled WGS sequence"/>
</dbReference>
<dbReference type="Gene3D" id="1.10.730.10">
    <property type="entry name" value="Isoleucyl-tRNA Synthetase, Domain 1"/>
    <property type="match status" value="1"/>
</dbReference>
<comment type="similarity">
    <text evidence="3 16">Belongs to the class-I aminoacyl-tRNA synthetase family. MetG type 1 subfamily.</text>
</comment>
<dbReference type="InterPro" id="IPR033911">
    <property type="entry name" value="MetRS_core"/>
</dbReference>
<dbReference type="SUPFAM" id="SSF47323">
    <property type="entry name" value="Anticodon-binding domain of a subclass of class I aminoacyl-tRNA synthetases"/>
    <property type="match status" value="1"/>
</dbReference>
<dbReference type="EC" id="6.1.1.10" evidence="16"/>
<dbReference type="InterPro" id="IPR015413">
    <property type="entry name" value="Methionyl/Leucyl_tRNA_Synth"/>
</dbReference>
<evidence type="ECO:0000256" key="10">
    <source>
        <dbReference type="ARBA" id="ARBA00022833"/>
    </source>
</evidence>
<evidence type="ECO:0000256" key="4">
    <source>
        <dbReference type="ARBA" id="ARBA00011738"/>
    </source>
</evidence>
<comment type="subcellular location">
    <subcellularLocation>
        <location evidence="2 16">Cytoplasm</location>
    </subcellularLocation>
</comment>
<feature type="binding site" evidence="16">
    <location>
        <position position="146"/>
    </location>
    <ligand>
        <name>Zn(2+)</name>
        <dbReference type="ChEBI" id="CHEBI:29105"/>
    </ligand>
</feature>
<keyword evidence="12 16" id="KW-0694">RNA-binding</keyword>
<comment type="subunit">
    <text evidence="4 16">Homodimer.</text>
</comment>
<name>A0A2N4UCH9_9BURK</name>
<evidence type="ECO:0000256" key="7">
    <source>
        <dbReference type="ARBA" id="ARBA00022598"/>
    </source>
</evidence>
<evidence type="ECO:0000256" key="2">
    <source>
        <dbReference type="ARBA" id="ARBA00004496"/>
    </source>
</evidence>
<dbReference type="GO" id="GO:0046872">
    <property type="term" value="F:metal ion binding"/>
    <property type="evidence" value="ECO:0007669"/>
    <property type="project" value="UniProtKB-KW"/>
</dbReference>
<evidence type="ECO:0000259" key="17">
    <source>
        <dbReference type="PROSITE" id="PS50886"/>
    </source>
</evidence>
<keyword evidence="5 16" id="KW-0963">Cytoplasm</keyword>
<dbReference type="RefSeq" id="WP_102071186.1">
    <property type="nucleotide sequence ID" value="NZ_PDNV01000011.1"/>
</dbReference>
<keyword evidence="13 16" id="KW-0648">Protein biosynthesis</keyword>
<feature type="binding site" evidence="16">
    <location>
        <position position="156"/>
    </location>
    <ligand>
        <name>Zn(2+)</name>
        <dbReference type="ChEBI" id="CHEBI:29105"/>
    </ligand>
</feature>
<dbReference type="PROSITE" id="PS50886">
    <property type="entry name" value="TRBD"/>
    <property type="match status" value="1"/>
</dbReference>
<dbReference type="CDD" id="cd02800">
    <property type="entry name" value="tRNA_bind_EcMetRS_like"/>
    <property type="match status" value="1"/>
</dbReference>
<dbReference type="InterPro" id="IPR014758">
    <property type="entry name" value="Met-tRNA_synth"/>
</dbReference>
<feature type="binding site" evidence="16">
    <location>
        <position position="159"/>
    </location>
    <ligand>
        <name>Zn(2+)</name>
        <dbReference type="ChEBI" id="CHEBI:29105"/>
    </ligand>
</feature>
<dbReference type="PROSITE" id="PS00178">
    <property type="entry name" value="AA_TRNA_LIGASE_I"/>
    <property type="match status" value="1"/>
</dbReference>
<keyword evidence="6 16" id="KW-0820">tRNA-binding</keyword>
<dbReference type="Gene3D" id="3.40.50.620">
    <property type="entry name" value="HUPs"/>
    <property type="match status" value="1"/>
</dbReference>
<dbReference type="GO" id="GO:0000049">
    <property type="term" value="F:tRNA binding"/>
    <property type="evidence" value="ECO:0007669"/>
    <property type="project" value="UniProtKB-UniRule"/>
</dbReference>
<dbReference type="SUPFAM" id="SSF52374">
    <property type="entry name" value="Nucleotidylyl transferase"/>
    <property type="match status" value="1"/>
</dbReference>
<sequence>MPRTIFVTTALPYANGSFHIGHIMEYIQADIWVRSMRMSQHTVHFVGADDAHGAPIMLKAESEGITPQALVARYAAERPQYLNGFHIKFDHWHSTDSVENVELSQDIYKRLKAAGFINSRVIEQFYDPVKGMFLPDRYIKGECPRCHAKDQYGDSCEVCGAVYAATELINPYSTLTNAAPVLKSSEHFFFKLSDPRCVEFLQAWTTGSNASGNKRLQAEVLAKTREWLGTGTADSEANLADWDISRDEPYFGIPIPDAPGKFFYVWLDAPVGYLASLKAYCKQLGIDFDALLDPESDTEQVHFIGKDIVYFHALFWPAMLKFSGRKTPDGLHVHGFITVSGEKMSKSRGTGISPLRYLELGMNAEWMRYYIAAKLNAHVEDLDFNPDDFIARVNSDLIGKYVNIASRAANFISKHFDGKLAYLGDAGALVAELKQVTEHVRADFELREYGRAIRQIMTHADHINQAFDAAQPWVMAKGMADADAAQKAVLQDVCSRALAGFKALSVMLTPVLPILTDRVARDLFGGDTAYLWSDAGKLPDQISPFKHLMQRVEPKMLDDLFEPPAALIVVPGGEAIAEVIDIKDFAKVDLRIAHIVNCESVEGSDKLLRLTLDAGEGRHRQVFSGIKAAYQPADLIGKLTVLVANLAPRKMRFGVSEGMVLAASHGDDKVDGGIYILEPWPGAQPGMRIN</sequence>
<evidence type="ECO:0000256" key="5">
    <source>
        <dbReference type="ARBA" id="ARBA00022490"/>
    </source>
</evidence>
<feature type="binding site" evidence="16">
    <location>
        <position position="346"/>
    </location>
    <ligand>
        <name>ATP</name>
        <dbReference type="ChEBI" id="CHEBI:30616"/>
    </ligand>
</feature>
<evidence type="ECO:0000256" key="16">
    <source>
        <dbReference type="HAMAP-Rule" id="MF_00098"/>
    </source>
</evidence>
<accession>A0A2N4UCH9</accession>
<comment type="catalytic activity">
    <reaction evidence="15 16">
        <text>tRNA(Met) + L-methionine + ATP = L-methionyl-tRNA(Met) + AMP + diphosphate</text>
        <dbReference type="Rhea" id="RHEA:13481"/>
        <dbReference type="Rhea" id="RHEA-COMP:9667"/>
        <dbReference type="Rhea" id="RHEA-COMP:9698"/>
        <dbReference type="ChEBI" id="CHEBI:30616"/>
        <dbReference type="ChEBI" id="CHEBI:33019"/>
        <dbReference type="ChEBI" id="CHEBI:57844"/>
        <dbReference type="ChEBI" id="CHEBI:78442"/>
        <dbReference type="ChEBI" id="CHEBI:78530"/>
        <dbReference type="ChEBI" id="CHEBI:456215"/>
        <dbReference type="EC" id="6.1.1.10"/>
    </reaction>
</comment>
<dbReference type="FunFam" id="2.40.50.140:FF:000042">
    <property type="entry name" value="Methionine--tRNA ligase"/>
    <property type="match status" value="1"/>
</dbReference>
<evidence type="ECO:0000256" key="8">
    <source>
        <dbReference type="ARBA" id="ARBA00022723"/>
    </source>
</evidence>
<comment type="function">
    <text evidence="1 16">Is required not only for elongation of protein synthesis but also for the initiation of all mRNA translation through initiator tRNA(fMet) aminoacylation.</text>
</comment>
<keyword evidence="9 16" id="KW-0547">Nucleotide-binding</keyword>
<dbReference type="AlphaFoldDB" id="A0A2N4UCH9"/>
<feature type="domain" description="TRNA-binding" evidence="17">
    <location>
        <begin position="584"/>
        <end position="690"/>
    </location>
</feature>
<dbReference type="PRINTS" id="PR01041">
    <property type="entry name" value="TRNASYNTHMET"/>
</dbReference>
<dbReference type="OrthoDB" id="9810191at2"/>
<feature type="short sequence motif" description="'KMSKS' region" evidence="16">
    <location>
        <begin position="343"/>
        <end position="347"/>
    </location>
</feature>
<dbReference type="InterPro" id="IPR023458">
    <property type="entry name" value="Met-tRNA_ligase_1"/>
</dbReference>
<evidence type="ECO:0000256" key="3">
    <source>
        <dbReference type="ARBA" id="ARBA00008258"/>
    </source>
</evidence>
<evidence type="ECO:0000313" key="18">
    <source>
        <dbReference type="EMBL" id="PLC52729.1"/>
    </source>
</evidence>
<evidence type="ECO:0000256" key="12">
    <source>
        <dbReference type="ARBA" id="ARBA00022884"/>
    </source>
</evidence>
<dbReference type="NCBIfam" id="NF001100">
    <property type="entry name" value="PRK00133.1"/>
    <property type="match status" value="1"/>
</dbReference>
<dbReference type="GO" id="GO:0005829">
    <property type="term" value="C:cytosol"/>
    <property type="evidence" value="ECO:0007669"/>
    <property type="project" value="TreeGrafter"/>
</dbReference>
<dbReference type="InterPro" id="IPR001412">
    <property type="entry name" value="aa-tRNA-synth_I_CS"/>
</dbReference>
<dbReference type="InterPro" id="IPR009080">
    <property type="entry name" value="tRNAsynth_Ia_anticodon-bd"/>
</dbReference>
<evidence type="ECO:0000256" key="13">
    <source>
        <dbReference type="ARBA" id="ARBA00022917"/>
    </source>
</evidence>
<dbReference type="EMBL" id="PDNV01000011">
    <property type="protein sequence ID" value="PLC52729.1"/>
    <property type="molecule type" value="Genomic_DNA"/>
</dbReference>
<keyword evidence="11 16" id="KW-0067">ATP-binding</keyword>
<feature type="binding site" evidence="16">
    <location>
        <position position="143"/>
    </location>
    <ligand>
        <name>Zn(2+)</name>
        <dbReference type="ChEBI" id="CHEBI:29105"/>
    </ligand>
</feature>
<dbReference type="CDD" id="cd00814">
    <property type="entry name" value="MetRS_core"/>
    <property type="match status" value="1"/>
</dbReference>
<dbReference type="InterPro" id="IPR002547">
    <property type="entry name" value="tRNA-bd_dom"/>
</dbReference>
<gene>
    <name evidence="16 18" type="primary">metG</name>
    <name evidence="18" type="ORF">CR155_16775</name>
</gene>
<keyword evidence="7 16" id="KW-0436">Ligase</keyword>
<keyword evidence="14 16" id="KW-0030">Aminoacyl-tRNA synthetase</keyword>
<dbReference type="HAMAP" id="MF_00098">
    <property type="entry name" value="Met_tRNA_synth_type1"/>
    <property type="match status" value="1"/>
</dbReference>
<dbReference type="SUPFAM" id="SSF50249">
    <property type="entry name" value="Nucleic acid-binding proteins"/>
    <property type="match status" value="1"/>
</dbReference>
<evidence type="ECO:0000256" key="6">
    <source>
        <dbReference type="ARBA" id="ARBA00022555"/>
    </source>
</evidence>
<evidence type="ECO:0000256" key="15">
    <source>
        <dbReference type="ARBA" id="ARBA00047364"/>
    </source>
</evidence>
<keyword evidence="8 16" id="KW-0479">Metal-binding</keyword>
<dbReference type="SUPFAM" id="SSF57770">
    <property type="entry name" value="Methionyl-tRNA synthetase (MetRS), Zn-domain"/>
    <property type="match status" value="1"/>
</dbReference>
<organism evidence="18 19">
    <name type="scientific">Pollutimonas nitritireducens</name>
    <dbReference type="NCBI Taxonomy" id="2045209"/>
    <lineage>
        <taxon>Bacteria</taxon>
        <taxon>Pseudomonadati</taxon>
        <taxon>Pseudomonadota</taxon>
        <taxon>Betaproteobacteria</taxon>
        <taxon>Burkholderiales</taxon>
        <taxon>Alcaligenaceae</taxon>
        <taxon>Pollutimonas</taxon>
    </lineage>
</organism>